<protein>
    <recommendedName>
        <fullName evidence="5">Flagellar motor protein MotA</fullName>
    </recommendedName>
</protein>
<reference evidence="3" key="2">
    <citation type="submission" date="2020-09" db="EMBL/GenBank/DDBJ databases">
        <authorList>
            <person name="Sun Q."/>
            <person name="Zhou Y."/>
        </authorList>
    </citation>
    <scope>NUCLEOTIDE SEQUENCE</scope>
    <source>
        <strain evidence="3">CGMCC 1.12919</strain>
    </source>
</reference>
<feature type="transmembrane region" description="Helical" evidence="2">
    <location>
        <begin position="49"/>
        <end position="70"/>
    </location>
</feature>
<keyword evidence="2" id="KW-1133">Transmembrane helix</keyword>
<accession>A0A916UA77</accession>
<evidence type="ECO:0000256" key="2">
    <source>
        <dbReference type="SAM" id="Phobius"/>
    </source>
</evidence>
<keyword evidence="2" id="KW-0472">Membrane</keyword>
<dbReference type="Proteomes" id="UP000637002">
    <property type="component" value="Unassembled WGS sequence"/>
</dbReference>
<keyword evidence="4" id="KW-1185">Reference proteome</keyword>
<sequence length="341" mass="36251">MAEADPLHLTSPRIHLVRMAVFLILVGFLAFILYQPIWTAFLNNPGLNGLIGLVLLIGIVIAISQVARLFGAVSWVNATTSADLLRGRLPEAPPPPLLAPMAARLGAGRAVSTPVMRSVLDAIALRLDENREIVRYLAGLLVFLGLLGTFWGLLETVSSVGTVIRSMRTGGEAAALFDELKSGLAAPLAGMGISFSSSLFGLAGSLILGFLDLQLGQAQTRFYTGLEDGLAARVNDEVPVISAGDDASPALTAAIERLNQNFAGMSAGDGHRGQAQAVASLADGIRDLVQHMRQEQQLIRDWVEAQADQQRAIQAALERLAGGEPDEPLKAKPRRRAEELG</sequence>
<evidence type="ECO:0008006" key="5">
    <source>
        <dbReference type="Google" id="ProtNLM"/>
    </source>
</evidence>
<reference evidence="3" key="1">
    <citation type="journal article" date="2014" name="Int. J. Syst. Evol. Microbiol.">
        <title>Complete genome sequence of Corynebacterium casei LMG S-19264T (=DSM 44701T), isolated from a smear-ripened cheese.</title>
        <authorList>
            <consortium name="US DOE Joint Genome Institute (JGI-PGF)"/>
            <person name="Walter F."/>
            <person name="Albersmeier A."/>
            <person name="Kalinowski J."/>
            <person name="Ruckert C."/>
        </authorList>
    </citation>
    <scope>NUCLEOTIDE SEQUENCE</scope>
    <source>
        <strain evidence="3">CGMCC 1.12919</strain>
    </source>
</reference>
<evidence type="ECO:0000313" key="3">
    <source>
        <dbReference type="EMBL" id="GGC64276.1"/>
    </source>
</evidence>
<organism evidence="3 4">
    <name type="scientific">Chelatococcus reniformis</name>
    <dbReference type="NCBI Taxonomy" id="1494448"/>
    <lineage>
        <taxon>Bacteria</taxon>
        <taxon>Pseudomonadati</taxon>
        <taxon>Pseudomonadota</taxon>
        <taxon>Alphaproteobacteria</taxon>
        <taxon>Hyphomicrobiales</taxon>
        <taxon>Chelatococcaceae</taxon>
        <taxon>Chelatococcus</taxon>
    </lineage>
</organism>
<feature type="region of interest" description="Disordered" evidence="1">
    <location>
        <begin position="317"/>
        <end position="341"/>
    </location>
</feature>
<evidence type="ECO:0000313" key="4">
    <source>
        <dbReference type="Proteomes" id="UP000637002"/>
    </source>
</evidence>
<comment type="caution">
    <text evidence="3">The sequence shown here is derived from an EMBL/GenBank/DDBJ whole genome shotgun (WGS) entry which is preliminary data.</text>
</comment>
<evidence type="ECO:0000256" key="1">
    <source>
        <dbReference type="SAM" id="MobiDB-lite"/>
    </source>
</evidence>
<name>A0A916UA77_9HYPH</name>
<dbReference type="RefSeq" id="WP_188609374.1">
    <property type="nucleotide sequence ID" value="NZ_BMGG01000004.1"/>
</dbReference>
<feature type="transmembrane region" description="Helical" evidence="2">
    <location>
        <begin position="16"/>
        <end position="37"/>
    </location>
</feature>
<dbReference type="AlphaFoldDB" id="A0A916UA77"/>
<feature type="transmembrane region" description="Helical" evidence="2">
    <location>
        <begin position="188"/>
        <end position="211"/>
    </location>
</feature>
<dbReference type="EMBL" id="BMGG01000004">
    <property type="protein sequence ID" value="GGC64276.1"/>
    <property type="molecule type" value="Genomic_DNA"/>
</dbReference>
<feature type="transmembrane region" description="Helical" evidence="2">
    <location>
        <begin position="133"/>
        <end position="154"/>
    </location>
</feature>
<gene>
    <name evidence="3" type="ORF">GCM10010994_23640</name>
</gene>
<keyword evidence="2" id="KW-0812">Transmembrane</keyword>
<proteinExistence type="predicted"/>